<keyword evidence="3" id="KW-0238">DNA-binding</keyword>
<keyword evidence="4" id="KW-0804">Transcription</keyword>
<keyword evidence="2" id="KW-0805">Transcription regulation</keyword>
<dbReference type="Pfam" id="PF03466">
    <property type="entry name" value="LysR_substrate"/>
    <property type="match status" value="1"/>
</dbReference>
<evidence type="ECO:0000259" key="5">
    <source>
        <dbReference type="PROSITE" id="PS50931"/>
    </source>
</evidence>
<dbReference type="PRINTS" id="PR00039">
    <property type="entry name" value="HTHLYSR"/>
</dbReference>
<dbReference type="EMBL" id="CP046729">
    <property type="protein sequence ID" value="QUP52439.1"/>
    <property type="molecule type" value="Genomic_DNA"/>
</dbReference>
<dbReference type="Gene3D" id="3.40.190.10">
    <property type="entry name" value="Periplasmic binding protein-like II"/>
    <property type="match status" value="2"/>
</dbReference>
<evidence type="ECO:0000256" key="1">
    <source>
        <dbReference type="ARBA" id="ARBA00009437"/>
    </source>
</evidence>
<protein>
    <submittedName>
        <fullName evidence="6">LysR family transcriptional regulator</fullName>
    </submittedName>
</protein>
<dbReference type="PROSITE" id="PS50931">
    <property type="entry name" value="HTH_LYSR"/>
    <property type="match status" value="1"/>
</dbReference>
<sequence>MSKIDLRRVDLNLLLLFEVLMLEGSVSKAADQLGRTQSAVSHALARLREQLGDPLLVKVGGRMQPSPYALELMQEIRPILRSIERVLSPREAFDPAESTRRFHLAVPDMGTHLFPHLMRRVHQEAPGVLVEWEIPKTNTLLDVAEGLVDLALLPDAYKRPDGVACGATWQLQWACFLREGHPALTDWGSAQWRAWPHIVVSTGDHTHSPVVSAAAAAGLERKTGLLVPTFGAVAPLLARTNMIATLPVIALADTAQQFGLQTRPTPFEMPAMPHVVVWSARLSNDPAGVWMRRRFFEVLQMQLLEAEKVL</sequence>
<dbReference type="InterPro" id="IPR000847">
    <property type="entry name" value="LysR_HTH_N"/>
</dbReference>
<dbReference type="Proteomes" id="UP000677898">
    <property type="component" value="Chromosome"/>
</dbReference>
<accession>A0ABX7ZBJ2</accession>
<dbReference type="Pfam" id="PF00126">
    <property type="entry name" value="HTH_1"/>
    <property type="match status" value="1"/>
</dbReference>
<feature type="domain" description="HTH lysR-type" evidence="5">
    <location>
        <begin position="9"/>
        <end position="66"/>
    </location>
</feature>
<dbReference type="SUPFAM" id="SSF46785">
    <property type="entry name" value="Winged helix' DNA-binding domain"/>
    <property type="match status" value="1"/>
</dbReference>
<gene>
    <name evidence="6" type="ORF">GO998_00980</name>
</gene>
<dbReference type="InterPro" id="IPR050389">
    <property type="entry name" value="LysR-type_TF"/>
</dbReference>
<dbReference type="Gene3D" id="1.10.10.10">
    <property type="entry name" value="Winged helix-like DNA-binding domain superfamily/Winged helix DNA-binding domain"/>
    <property type="match status" value="1"/>
</dbReference>
<reference evidence="6 7" key="1">
    <citation type="journal article" date="2021" name="Phytopathology">
        <title>Complete genome sequence of Ralstonia syzygii subsp. indonesiensis strain LLRS-1, isolated from wilted tobacco in China.</title>
        <authorList>
            <person name="Lu C.H."/>
            <person name="Li J.Y."/>
            <person name="Mi M.G."/>
            <person name="Lin Z.L."/>
            <person name="Jiang N."/>
            <person name="Gai X."/>
            <person name="Ma J.H."/>
            <person name="Lei L.P."/>
            <person name="Xia Z.Y."/>
        </authorList>
    </citation>
    <scope>NUCLEOTIDE SEQUENCE [LARGE SCALE GENOMIC DNA]</scope>
    <source>
        <strain evidence="6 7">LLRS-1</strain>
    </source>
</reference>
<proteinExistence type="inferred from homology"/>
<dbReference type="PANTHER" id="PTHR30118">
    <property type="entry name" value="HTH-TYPE TRANSCRIPTIONAL REGULATOR LEUO-RELATED"/>
    <property type="match status" value="1"/>
</dbReference>
<evidence type="ECO:0000313" key="6">
    <source>
        <dbReference type="EMBL" id="QUP52439.1"/>
    </source>
</evidence>
<evidence type="ECO:0000256" key="3">
    <source>
        <dbReference type="ARBA" id="ARBA00023125"/>
    </source>
</evidence>
<keyword evidence="7" id="KW-1185">Reference proteome</keyword>
<evidence type="ECO:0000256" key="4">
    <source>
        <dbReference type="ARBA" id="ARBA00023163"/>
    </source>
</evidence>
<comment type="similarity">
    <text evidence="1">Belongs to the LysR transcriptional regulatory family.</text>
</comment>
<evidence type="ECO:0000256" key="2">
    <source>
        <dbReference type="ARBA" id="ARBA00023015"/>
    </source>
</evidence>
<dbReference type="InterPro" id="IPR005119">
    <property type="entry name" value="LysR_subst-bd"/>
</dbReference>
<evidence type="ECO:0000313" key="7">
    <source>
        <dbReference type="Proteomes" id="UP000677898"/>
    </source>
</evidence>
<dbReference type="InterPro" id="IPR036390">
    <property type="entry name" value="WH_DNA-bd_sf"/>
</dbReference>
<organism evidence="6 7">
    <name type="scientific">Ralstonia syzygii</name>
    <dbReference type="NCBI Taxonomy" id="28097"/>
    <lineage>
        <taxon>Bacteria</taxon>
        <taxon>Pseudomonadati</taxon>
        <taxon>Pseudomonadota</taxon>
        <taxon>Betaproteobacteria</taxon>
        <taxon>Burkholderiales</taxon>
        <taxon>Burkholderiaceae</taxon>
        <taxon>Ralstonia</taxon>
        <taxon>Ralstonia solanacearum species complex</taxon>
    </lineage>
</organism>
<dbReference type="InterPro" id="IPR036388">
    <property type="entry name" value="WH-like_DNA-bd_sf"/>
</dbReference>
<dbReference type="RefSeq" id="WP_211904307.1">
    <property type="nucleotide sequence ID" value="NZ_CP046729.1"/>
</dbReference>
<dbReference type="InterPro" id="IPR037402">
    <property type="entry name" value="YidZ_PBP2"/>
</dbReference>
<dbReference type="PANTHER" id="PTHR30118:SF15">
    <property type="entry name" value="TRANSCRIPTIONAL REGULATORY PROTEIN"/>
    <property type="match status" value="1"/>
</dbReference>
<dbReference type="SUPFAM" id="SSF53850">
    <property type="entry name" value="Periplasmic binding protein-like II"/>
    <property type="match status" value="1"/>
</dbReference>
<name>A0ABX7ZBJ2_9RALS</name>
<dbReference type="CDD" id="cd08417">
    <property type="entry name" value="PBP2_Nitroaromatics_like"/>
    <property type="match status" value="1"/>
</dbReference>